<proteinExistence type="predicted"/>
<gene>
    <name evidence="2" type="ORF">BDV96DRAFT_601183</name>
</gene>
<evidence type="ECO:0000256" key="1">
    <source>
        <dbReference type="SAM" id="Coils"/>
    </source>
</evidence>
<evidence type="ECO:0000313" key="2">
    <source>
        <dbReference type="EMBL" id="KAF2113705.1"/>
    </source>
</evidence>
<sequence length="194" mass="21716">MCFPTACQCLQPNAQQDLKWSHCLQSLDATSSSNLDISGTLLDNPQDWLFPFDGSLDLTSGAWLQDVNLLGYTPVSGTSQTAAPNEQSADEIADVQSISHEWNFDESEIMGSLEQPLTDANSEKDLAISALDGRLKDLEERFQQQMEEKLAYMDDQARHIRSYLEQFQAWSVEFRQSAELLAKEVKCSLESKTG</sequence>
<dbReference type="Proteomes" id="UP000799770">
    <property type="component" value="Unassembled WGS sequence"/>
</dbReference>
<organism evidence="2 3">
    <name type="scientific">Lophiotrema nucula</name>
    <dbReference type="NCBI Taxonomy" id="690887"/>
    <lineage>
        <taxon>Eukaryota</taxon>
        <taxon>Fungi</taxon>
        <taxon>Dikarya</taxon>
        <taxon>Ascomycota</taxon>
        <taxon>Pezizomycotina</taxon>
        <taxon>Dothideomycetes</taxon>
        <taxon>Pleosporomycetidae</taxon>
        <taxon>Pleosporales</taxon>
        <taxon>Lophiotremataceae</taxon>
        <taxon>Lophiotrema</taxon>
    </lineage>
</organism>
<evidence type="ECO:0000313" key="3">
    <source>
        <dbReference type="Proteomes" id="UP000799770"/>
    </source>
</evidence>
<dbReference type="AlphaFoldDB" id="A0A6A5Z2P7"/>
<accession>A0A6A5Z2P7</accession>
<name>A0A6A5Z2P7_9PLEO</name>
<keyword evidence="1" id="KW-0175">Coiled coil</keyword>
<feature type="coiled-coil region" evidence="1">
    <location>
        <begin position="128"/>
        <end position="155"/>
    </location>
</feature>
<protein>
    <submittedName>
        <fullName evidence="2">Uncharacterized protein</fullName>
    </submittedName>
</protein>
<dbReference type="EMBL" id="ML977327">
    <property type="protein sequence ID" value="KAF2113705.1"/>
    <property type="molecule type" value="Genomic_DNA"/>
</dbReference>
<keyword evidence="3" id="KW-1185">Reference proteome</keyword>
<reference evidence="2" key="1">
    <citation type="journal article" date="2020" name="Stud. Mycol.">
        <title>101 Dothideomycetes genomes: a test case for predicting lifestyles and emergence of pathogens.</title>
        <authorList>
            <person name="Haridas S."/>
            <person name="Albert R."/>
            <person name="Binder M."/>
            <person name="Bloem J."/>
            <person name="Labutti K."/>
            <person name="Salamov A."/>
            <person name="Andreopoulos B."/>
            <person name="Baker S."/>
            <person name="Barry K."/>
            <person name="Bills G."/>
            <person name="Bluhm B."/>
            <person name="Cannon C."/>
            <person name="Castanera R."/>
            <person name="Culley D."/>
            <person name="Daum C."/>
            <person name="Ezra D."/>
            <person name="Gonzalez J."/>
            <person name="Henrissat B."/>
            <person name="Kuo A."/>
            <person name="Liang C."/>
            <person name="Lipzen A."/>
            <person name="Lutzoni F."/>
            <person name="Magnuson J."/>
            <person name="Mondo S."/>
            <person name="Nolan M."/>
            <person name="Ohm R."/>
            <person name="Pangilinan J."/>
            <person name="Park H.-J."/>
            <person name="Ramirez L."/>
            <person name="Alfaro M."/>
            <person name="Sun H."/>
            <person name="Tritt A."/>
            <person name="Yoshinaga Y."/>
            <person name="Zwiers L.-H."/>
            <person name="Turgeon B."/>
            <person name="Goodwin S."/>
            <person name="Spatafora J."/>
            <person name="Crous P."/>
            <person name="Grigoriev I."/>
        </authorList>
    </citation>
    <scope>NUCLEOTIDE SEQUENCE</scope>
    <source>
        <strain evidence="2">CBS 627.86</strain>
    </source>
</reference>